<reference evidence="1 2" key="1">
    <citation type="journal article" date="2018" name="Sci. Rep.">
        <title>Genomic signatures of local adaptation to the degree of environmental predictability in rotifers.</title>
        <authorList>
            <person name="Franch-Gras L."/>
            <person name="Hahn C."/>
            <person name="Garcia-Roger E.M."/>
            <person name="Carmona M.J."/>
            <person name="Serra M."/>
            <person name="Gomez A."/>
        </authorList>
    </citation>
    <scope>NUCLEOTIDE SEQUENCE [LARGE SCALE GENOMIC DNA]</scope>
    <source>
        <strain evidence="1">HYR1</strain>
    </source>
</reference>
<dbReference type="EMBL" id="REGN01000030">
    <property type="protein sequence ID" value="RNA45094.1"/>
    <property type="molecule type" value="Genomic_DNA"/>
</dbReference>
<evidence type="ECO:0000313" key="2">
    <source>
        <dbReference type="Proteomes" id="UP000276133"/>
    </source>
</evidence>
<name>A0A3M7TAG3_BRAPC</name>
<dbReference type="AlphaFoldDB" id="A0A3M7TAG3"/>
<comment type="caution">
    <text evidence="1">The sequence shown here is derived from an EMBL/GenBank/DDBJ whole genome shotgun (WGS) entry which is preliminary data.</text>
</comment>
<sequence>MNKYKEINFWFRLNNLKSDIRSFIFDNNSKPHSLKSLEYWKGGRDRRKTSECRILRIKEFRIKASRLFDQRIIYYIH</sequence>
<protein>
    <submittedName>
        <fullName evidence="1">Uncharacterized protein</fullName>
    </submittedName>
</protein>
<organism evidence="1 2">
    <name type="scientific">Brachionus plicatilis</name>
    <name type="common">Marine rotifer</name>
    <name type="synonym">Brachionus muelleri</name>
    <dbReference type="NCBI Taxonomy" id="10195"/>
    <lineage>
        <taxon>Eukaryota</taxon>
        <taxon>Metazoa</taxon>
        <taxon>Spiralia</taxon>
        <taxon>Gnathifera</taxon>
        <taxon>Rotifera</taxon>
        <taxon>Eurotatoria</taxon>
        <taxon>Monogononta</taxon>
        <taxon>Pseudotrocha</taxon>
        <taxon>Ploima</taxon>
        <taxon>Brachionidae</taxon>
        <taxon>Brachionus</taxon>
    </lineage>
</organism>
<dbReference type="Proteomes" id="UP000276133">
    <property type="component" value="Unassembled WGS sequence"/>
</dbReference>
<gene>
    <name evidence="1" type="ORF">BpHYR1_008708</name>
</gene>
<accession>A0A3M7TAG3</accession>
<keyword evidence="2" id="KW-1185">Reference proteome</keyword>
<proteinExistence type="predicted"/>
<evidence type="ECO:0000313" key="1">
    <source>
        <dbReference type="EMBL" id="RNA45094.1"/>
    </source>
</evidence>